<proteinExistence type="predicted"/>
<dbReference type="EMBL" id="FN649742">
    <property type="protein sequence ID" value="CBJ32985.1"/>
    <property type="molecule type" value="Genomic_DNA"/>
</dbReference>
<dbReference type="OrthoDB" id="448954at2759"/>
<dbReference type="InterPro" id="IPR040409">
    <property type="entry name" value="PCS-like"/>
</dbReference>
<keyword evidence="2" id="KW-0104">Cadmium</keyword>
<organism evidence="6 7">
    <name type="scientific">Ectocarpus siliculosus</name>
    <name type="common">Brown alga</name>
    <name type="synonym">Conferva siliculosa</name>
    <dbReference type="NCBI Taxonomy" id="2880"/>
    <lineage>
        <taxon>Eukaryota</taxon>
        <taxon>Sar</taxon>
        <taxon>Stramenopiles</taxon>
        <taxon>Ochrophyta</taxon>
        <taxon>PX clade</taxon>
        <taxon>Phaeophyceae</taxon>
        <taxon>Ectocarpales</taxon>
        <taxon>Ectocarpaceae</taxon>
        <taxon>Ectocarpus</taxon>
    </lineage>
</organism>
<dbReference type="InterPro" id="IPR038156">
    <property type="entry name" value="PCS_N_sf"/>
</dbReference>
<dbReference type="Pfam" id="PF05023">
    <property type="entry name" value="Phytochelatin"/>
    <property type="match status" value="1"/>
</dbReference>
<dbReference type="GO" id="GO:0010273">
    <property type="term" value="P:detoxification of copper ion"/>
    <property type="evidence" value="ECO:0007669"/>
    <property type="project" value="TreeGrafter"/>
</dbReference>
<dbReference type="FunFam" id="3.90.70.30:FF:000001">
    <property type="entry name" value="Glutathione gamma-glutamylcysteinyltransferase 1"/>
    <property type="match status" value="1"/>
</dbReference>
<dbReference type="InParanoid" id="D7G0A3"/>
<evidence type="ECO:0000313" key="6">
    <source>
        <dbReference type="EMBL" id="CBJ32985.1"/>
    </source>
</evidence>
<evidence type="ECO:0000313" key="7">
    <source>
        <dbReference type="Proteomes" id="UP000002630"/>
    </source>
</evidence>
<accession>D7G0A3</accession>
<keyword evidence="3 6" id="KW-0808">Transferase</keyword>
<keyword evidence="6" id="KW-0012">Acyltransferase</keyword>
<gene>
    <name evidence="6" type="primary">PCS</name>
    <name evidence="6" type="ORF">Esi_0399_0022</name>
</gene>
<keyword evidence="7" id="KW-1185">Reference proteome</keyword>
<dbReference type="GO" id="GO:0098849">
    <property type="term" value="P:cellular detoxification of cadmium ion"/>
    <property type="evidence" value="ECO:0007669"/>
    <property type="project" value="TreeGrafter"/>
</dbReference>
<dbReference type="PANTHER" id="PTHR33447:SF2">
    <property type="entry name" value="GLUTATHIONE GAMMA-GLUTAMYLCYSTEINYLTRANSFERASE"/>
    <property type="match status" value="1"/>
</dbReference>
<evidence type="ECO:0000256" key="4">
    <source>
        <dbReference type="ARBA" id="ARBA00022723"/>
    </source>
</evidence>
<dbReference type="AlphaFoldDB" id="D7G0A3"/>
<evidence type="ECO:0000256" key="2">
    <source>
        <dbReference type="ARBA" id="ARBA00022539"/>
    </source>
</evidence>
<dbReference type="SUPFAM" id="SSF54001">
    <property type="entry name" value="Cysteine proteinases"/>
    <property type="match status" value="1"/>
</dbReference>
<sequence length="502" mass="54091">MENYFRLAEQFRTQEEVTFCGLSTLTMVLNALAVDPGRVWKGPWRWYHESMLDCCAPLETVKDQGITLSTMACLARCNGLAVDVARTDTHTLEDLRAVIEECSSADAGRVVVVSYDRRGLKQTGSGHFSPIGGYHKEKDLVLIMDTARFKLPPHWAPLPILWEAMQRVDPDTGRPRGYMVLEKAHSLSHRLFYANARNYKDWPKVASWVNEMIELACGEPKEENDDLSGLAGGDDDNASKCPAAAAAAADVHESRRALRHATTVAEFVPALMTLLPPEVKGLLTTFDAPEHASTSLEVEDLLSTTTPAPPFNATEYASGKAQDVLVLQAIQGTDIYREVTNVERNPRSSDKLKLQQDENQAAAAAAASSSPCCAPTLPLPAAAPLPPSPPAVLSPASGALSSAYSFCPKKSGCGCSWRHEVSIVAYALLLLLHKRDDHGEVCGGGGGGVSGAGAGGDIRPPPLWRKDPLHQLPATVAIQAKHVAGMLVGLVELEECEKCKAR</sequence>
<evidence type="ECO:0000256" key="1">
    <source>
        <dbReference type="ARBA" id="ARBA00012468"/>
    </source>
</evidence>
<dbReference type="GO" id="GO:0046938">
    <property type="term" value="P:phytochelatin biosynthetic process"/>
    <property type="evidence" value="ECO:0007669"/>
    <property type="project" value="InterPro"/>
</dbReference>
<keyword evidence="4" id="KW-0479">Metal-binding</keyword>
<dbReference type="PROSITE" id="PS51443">
    <property type="entry name" value="PCS"/>
    <property type="match status" value="1"/>
</dbReference>
<feature type="domain" description="Peptidase C83" evidence="5">
    <location>
        <begin position="1"/>
        <end position="186"/>
    </location>
</feature>
<dbReference type="EMBL" id="FN648595">
    <property type="protein sequence ID" value="CBJ32985.1"/>
    <property type="molecule type" value="Genomic_DNA"/>
</dbReference>
<dbReference type="InterPro" id="IPR007719">
    <property type="entry name" value="PCS_N"/>
</dbReference>
<dbReference type="InterPro" id="IPR038765">
    <property type="entry name" value="Papain-like_cys_pep_sf"/>
</dbReference>
<dbReference type="PANTHER" id="PTHR33447">
    <property type="entry name" value="GLUTATHIONE GAMMA-GLUTAMYLCYSTEINYLTRANSFERASE"/>
    <property type="match status" value="1"/>
</dbReference>
<dbReference type="GO" id="GO:0046872">
    <property type="term" value="F:metal ion binding"/>
    <property type="evidence" value="ECO:0007669"/>
    <property type="project" value="UniProtKB-KW"/>
</dbReference>
<dbReference type="Proteomes" id="UP000002630">
    <property type="component" value="Linkage Group LG17"/>
</dbReference>
<reference evidence="6 7" key="1">
    <citation type="journal article" date="2010" name="Nature">
        <title>The Ectocarpus genome and the independent evolution of multicellularity in brown algae.</title>
        <authorList>
            <person name="Cock J.M."/>
            <person name="Sterck L."/>
            <person name="Rouze P."/>
            <person name="Scornet D."/>
            <person name="Allen A.E."/>
            <person name="Amoutzias G."/>
            <person name="Anthouard V."/>
            <person name="Artiguenave F."/>
            <person name="Aury J.M."/>
            <person name="Badger J.H."/>
            <person name="Beszteri B."/>
            <person name="Billiau K."/>
            <person name="Bonnet E."/>
            <person name="Bothwell J.H."/>
            <person name="Bowler C."/>
            <person name="Boyen C."/>
            <person name="Brownlee C."/>
            <person name="Carrano C.J."/>
            <person name="Charrier B."/>
            <person name="Cho G.Y."/>
            <person name="Coelho S.M."/>
            <person name="Collen J."/>
            <person name="Corre E."/>
            <person name="Da Silva C."/>
            <person name="Delage L."/>
            <person name="Delaroque N."/>
            <person name="Dittami S.M."/>
            <person name="Doulbeau S."/>
            <person name="Elias M."/>
            <person name="Farnham G."/>
            <person name="Gachon C.M."/>
            <person name="Gschloessl B."/>
            <person name="Heesch S."/>
            <person name="Jabbari K."/>
            <person name="Jubin C."/>
            <person name="Kawai H."/>
            <person name="Kimura K."/>
            <person name="Kloareg B."/>
            <person name="Kupper F.C."/>
            <person name="Lang D."/>
            <person name="Le Bail A."/>
            <person name="Leblanc C."/>
            <person name="Lerouge P."/>
            <person name="Lohr M."/>
            <person name="Lopez P.J."/>
            <person name="Martens C."/>
            <person name="Maumus F."/>
            <person name="Michel G."/>
            <person name="Miranda-Saavedra D."/>
            <person name="Morales J."/>
            <person name="Moreau H."/>
            <person name="Motomura T."/>
            <person name="Nagasato C."/>
            <person name="Napoli C.A."/>
            <person name="Nelson D.R."/>
            <person name="Nyvall-Collen P."/>
            <person name="Peters A.F."/>
            <person name="Pommier C."/>
            <person name="Potin P."/>
            <person name="Poulain J."/>
            <person name="Quesneville H."/>
            <person name="Read B."/>
            <person name="Rensing S.A."/>
            <person name="Ritter A."/>
            <person name="Rousvoal S."/>
            <person name="Samanta M."/>
            <person name="Samson G."/>
            <person name="Schroeder D.C."/>
            <person name="Segurens B."/>
            <person name="Strittmatter M."/>
            <person name="Tonon T."/>
            <person name="Tregear J.W."/>
            <person name="Valentin K."/>
            <person name="von Dassow P."/>
            <person name="Yamagishi T."/>
            <person name="Van de Peer Y."/>
            <person name="Wincker P."/>
        </authorList>
    </citation>
    <scope>NUCLEOTIDE SEQUENCE [LARGE SCALE GENOMIC DNA]</scope>
    <source>
        <strain evidence="7">Ec32 / CCAP1310/4</strain>
    </source>
</reference>
<evidence type="ECO:0000256" key="3">
    <source>
        <dbReference type="ARBA" id="ARBA00022679"/>
    </source>
</evidence>
<dbReference type="Gene3D" id="3.90.70.30">
    <property type="entry name" value="Phytochelatin synthase, N-terminal domain"/>
    <property type="match status" value="1"/>
</dbReference>
<dbReference type="EC" id="2.3.2.15" evidence="1"/>
<dbReference type="eggNOG" id="KOG0632">
    <property type="taxonomic scope" value="Eukaryota"/>
</dbReference>
<name>D7G0A3_ECTSI</name>
<protein>
    <recommendedName>
        <fullName evidence="1">glutathione gamma-glutamylcysteinyltransferase</fullName>
        <ecNumber evidence="1">2.3.2.15</ecNumber>
    </recommendedName>
</protein>
<dbReference type="GO" id="GO:0016756">
    <property type="term" value="F:glutathione gamma-glutamylcysteinyltransferase activity"/>
    <property type="evidence" value="ECO:0007669"/>
    <property type="project" value="UniProtKB-EC"/>
</dbReference>
<evidence type="ECO:0000259" key="5">
    <source>
        <dbReference type="PROSITE" id="PS51443"/>
    </source>
</evidence>